<gene>
    <name evidence="3" type="primary">LOC111601702</name>
</gene>
<accession>A0A6J1M0B5</accession>
<sequence length="215" mass="24743">MKMSKCSRLQQEIQLLRNELEMIRAERDELSRQHGSHFQLCTGCEVSAKKPAHNVSGSKTPNQELYIAYLEDQIQRTRFMYKKQMGEVKCSAGLLETKLQNVRMEMSYISEKAQKVDQLQKSIRELKSKLTRRDSIITRYNEQHAAFLDLINALDSGSNSQKDVKRQFQNYFDFKNSGGCAANGNNSVIRLRCKPSESLNFPCLGTALRRKLARN</sequence>
<dbReference type="Proteomes" id="UP000504633">
    <property type="component" value="Unplaced"/>
</dbReference>
<protein>
    <submittedName>
        <fullName evidence="3">Uncharacterized protein LOC111601702</fullName>
    </submittedName>
</protein>
<keyword evidence="1" id="KW-0175">Coiled coil</keyword>
<organism evidence="2 3">
    <name type="scientific">Drosophila hydei</name>
    <name type="common">Fruit fly</name>
    <dbReference type="NCBI Taxonomy" id="7224"/>
    <lineage>
        <taxon>Eukaryota</taxon>
        <taxon>Metazoa</taxon>
        <taxon>Ecdysozoa</taxon>
        <taxon>Arthropoda</taxon>
        <taxon>Hexapoda</taxon>
        <taxon>Insecta</taxon>
        <taxon>Pterygota</taxon>
        <taxon>Neoptera</taxon>
        <taxon>Endopterygota</taxon>
        <taxon>Diptera</taxon>
        <taxon>Brachycera</taxon>
        <taxon>Muscomorpha</taxon>
        <taxon>Ephydroidea</taxon>
        <taxon>Drosophilidae</taxon>
        <taxon>Drosophila</taxon>
    </lineage>
</organism>
<name>A0A6J1M0B5_DROHY</name>
<evidence type="ECO:0000313" key="2">
    <source>
        <dbReference type="Proteomes" id="UP000504633"/>
    </source>
</evidence>
<evidence type="ECO:0000313" key="3">
    <source>
        <dbReference type="RefSeq" id="XP_023174186.1"/>
    </source>
</evidence>
<dbReference type="OrthoDB" id="7866449at2759"/>
<dbReference type="OMA" id="NEQHAAF"/>
<evidence type="ECO:0000256" key="1">
    <source>
        <dbReference type="SAM" id="Coils"/>
    </source>
</evidence>
<proteinExistence type="predicted"/>
<reference evidence="3" key="1">
    <citation type="submission" date="2025-08" db="UniProtKB">
        <authorList>
            <consortium name="RefSeq"/>
        </authorList>
    </citation>
    <scope>IDENTIFICATION</scope>
    <source>
        <strain evidence="3">15085-1641.00</strain>
        <tissue evidence="3">Whole body</tissue>
    </source>
</reference>
<dbReference type="RefSeq" id="XP_023174186.1">
    <property type="nucleotide sequence ID" value="XM_023318418.1"/>
</dbReference>
<dbReference type="GeneID" id="111601702"/>
<feature type="coiled-coil region" evidence="1">
    <location>
        <begin position="6"/>
        <end position="33"/>
    </location>
</feature>
<keyword evidence="2" id="KW-1185">Reference proteome</keyword>
<dbReference type="AlphaFoldDB" id="A0A6J1M0B5"/>
<dbReference type="KEGG" id="dhe:111601702"/>